<name>A0A917XRJ1_9BACI</name>
<dbReference type="Proteomes" id="UP000624041">
    <property type="component" value="Unassembled WGS sequence"/>
</dbReference>
<proteinExistence type="predicted"/>
<keyword evidence="1" id="KW-1133">Transmembrane helix</keyword>
<protein>
    <recommendedName>
        <fullName evidence="4">DUF2140 family protein</fullName>
    </recommendedName>
</protein>
<evidence type="ECO:0008006" key="4">
    <source>
        <dbReference type="Google" id="ProtNLM"/>
    </source>
</evidence>
<organism evidence="2 3">
    <name type="scientific">Oceanobacillus indicireducens</name>
    <dbReference type="NCBI Taxonomy" id="1004261"/>
    <lineage>
        <taxon>Bacteria</taxon>
        <taxon>Bacillati</taxon>
        <taxon>Bacillota</taxon>
        <taxon>Bacilli</taxon>
        <taxon>Bacillales</taxon>
        <taxon>Bacillaceae</taxon>
        <taxon>Oceanobacillus</taxon>
    </lineage>
</organism>
<comment type="caution">
    <text evidence="2">The sequence shown here is derived from an EMBL/GenBank/DDBJ whole genome shotgun (WGS) entry which is preliminary data.</text>
</comment>
<dbReference type="AlphaFoldDB" id="A0A917XRJ1"/>
<reference evidence="2" key="2">
    <citation type="submission" date="2020-09" db="EMBL/GenBank/DDBJ databases">
        <authorList>
            <person name="Sun Q."/>
            <person name="Ohkuma M."/>
        </authorList>
    </citation>
    <scope>NUCLEOTIDE SEQUENCE</scope>
    <source>
        <strain evidence="2">JCM 17251</strain>
    </source>
</reference>
<gene>
    <name evidence="2" type="ORF">GCM10007971_04120</name>
</gene>
<sequence length="212" mass="24635">MARTDRHRQKINWKTGFFLILALNIAGLLLLVSLIFWPAEDVELPSESAETKQESSQFIVRTSKQNLNNLINAYIEHLTENTRHKYRIELEEDVHLIGELPVFSTTVPLSMHFEPEVAQNGDIILKQESISLGLLELPNRRIMQYLARYLPMPDWVTVDPNEEEIYIAISDMDIRSNFELAVETIDLKENNLAFRISVPYETFGIESWKMFP</sequence>
<evidence type="ECO:0000313" key="2">
    <source>
        <dbReference type="EMBL" id="GGN50485.1"/>
    </source>
</evidence>
<dbReference type="InterPro" id="IPR018672">
    <property type="entry name" value="DUF2140"/>
</dbReference>
<feature type="transmembrane region" description="Helical" evidence="1">
    <location>
        <begin position="16"/>
        <end position="37"/>
    </location>
</feature>
<reference evidence="2" key="1">
    <citation type="journal article" date="2014" name="Int. J. Syst. Evol. Microbiol.">
        <title>Complete genome sequence of Corynebacterium casei LMG S-19264T (=DSM 44701T), isolated from a smear-ripened cheese.</title>
        <authorList>
            <consortium name="US DOE Joint Genome Institute (JGI-PGF)"/>
            <person name="Walter F."/>
            <person name="Albersmeier A."/>
            <person name="Kalinowski J."/>
            <person name="Ruckert C."/>
        </authorList>
    </citation>
    <scope>NUCLEOTIDE SEQUENCE</scope>
    <source>
        <strain evidence="2">JCM 17251</strain>
    </source>
</reference>
<dbReference type="Pfam" id="PF09911">
    <property type="entry name" value="DUF2140"/>
    <property type="match status" value="1"/>
</dbReference>
<evidence type="ECO:0000313" key="3">
    <source>
        <dbReference type="Proteomes" id="UP000624041"/>
    </source>
</evidence>
<keyword evidence="3" id="KW-1185">Reference proteome</keyword>
<keyword evidence="1" id="KW-0472">Membrane</keyword>
<dbReference type="EMBL" id="BMOS01000002">
    <property type="protein sequence ID" value="GGN50485.1"/>
    <property type="molecule type" value="Genomic_DNA"/>
</dbReference>
<dbReference type="RefSeq" id="WP_188855824.1">
    <property type="nucleotide sequence ID" value="NZ_BMOS01000002.1"/>
</dbReference>
<keyword evidence="1" id="KW-0812">Transmembrane</keyword>
<evidence type="ECO:0000256" key="1">
    <source>
        <dbReference type="SAM" id="Phobius"/>
    </source>
</evidence>
<accession>A0A917XRJ1</accession>